<dbReference type="InterPro" id="IPR001138">
    <property type="entry name" value="Zn2Cys6_DnaBD"/>
</dbReference>
<feature type="compositionally biased region" description="Polar residues" evidence="7">
    <location>
        <begin position="113"/>
        <end position="124"/>
    </location>
</feature>
<dbReference type="GO" id="GO:0008270">
    <property type="term" value="F:zinc ion binding"/>
    <property type="evidence" value="ECO:0007669"/>
    <property type="project" value="InterPro"/>
</dbReference>
<keyword evidence="3" id="KW-0805">Transcription regulation</keyword>
<dbReference type="AlphaFoldDB" id="A0A8H7KI68"/>
<dbReference type="Pfam" id="PF04082">
    <property type="entry name" value="Fungal_trans"/>
    <property type="match status" value="1"/>
</dbReference>
<comment type="caution">
    <text evidence="9">The sequence shown here is derived from an EMBL/GenBank/DDBJ whole genome shotgun (WGS) entry which is preliminary data.</text>
</comment>
<evidence type="ECO:0000256" key="6">
    <source>
        <dbReference type="ARBA" id="ARBA00023242"/>
    </source>
</evidence>
<keyword evidence="5" id="KW-0804">Transcription</keyword>
<organism evidence="9 10">
    <name type="scientific">Agaricus bisporus var. burnettii</name>
    <dbReference type="NCBI Taxonomy" id="192524"/>
    <lineage>
        <taxon>Eukaryota</taxon>
        <taxon>Fungi</taxon>
        <taxon>Dikarya</taxon>
        <taxon>Basidiomycota</taxon>
        <taxon>Agaricomycotina</taxon>
        <taxon>Agaricomycetes</taxon>
        <taxon>Agaricomycetidae</taxon>
        <taxon>Agaricales</taxon>
        <taxon>Agaricineae</taxon>
        <taxon>Agaricaceae</taxon>
        <taxon>Agaricus</taxon>
    </lineage>
</organism>
<evidence type="ECO:0000313" key="10">
    <source>
        <dbReference type="Proteomes" id="UP000629468"/>
    </source>
</evidence>
<dbReference type="GO" id="GO:0006351">
    <property type="term" value="P:DNA-templated transcription"/>
    <property type="evidence" value="ECO:0007669"/>
    <property type="project" value="InterPro"/>
</dbReference>
<dbReference type="SMART" id="SM00906">
    <property type="entry name" value="Fungal_trans"/>
    <property type="match status" value="1"/>
</dbReference>
<accession>A0A8H7KI68</accession>
<dbReference type="CDD" id="cd00067">
    <property type="entry name" value="GAL4"/>
    <property type="match status" value="1"/>
</dbReference>
<sequence length="783" mass="87422">MDAAKPPSKPQVIRGARACTVCRAAKMKCVGAENGQTQCQRCKRANVECVFEKHRRGRKPGSKLSEASKMLRRLEKDLNSAKLKTQPADPGMPTSYPASESHNIPQDVIYGTLPQSDSAYSSASHFPPPDLPPLNLPARPSAPPSTAPPSTAYPTSATSSHTMSVVDDDDDDPDKSDTHLFPAKLIKQTQRNSFFRIILNTEETPVSTSSPPNRGSSYTPPQSKPPPAKPTIPDPISSGLITEADASLLFDALYLRLNPFINIFDPQLHTHTYVRNRCPLLFSTLIMAAAKFFKPEVFKQCQKLANDLAFRAFQESWKSVEVVQAFACLTYWREPEDNRTWTYIGYACRMAVELGLNRYTKSSQTETTLQKLERRNRERTYLILFVHDRSLSTQTGRHWMLPENDELIENSGVWHRHAVDDKIRPEDVIIAAFVELRCIAAVTTDVFSASKGSGANDINYEVVLRNCNAQLNKWAENWQAEMGEANGESFHFAFLKFFRLYVRVFLNYFGIASGTSQHHSVQAHSVCYCSAKESLQIVIVDFTKLSMLRYGQETITVMTAYAAIILLKLLRSPTSPKEVVDTGEVYSLILKSADAYETAGNPANNAAVHARFLRSLVEDDKYRFGPRDGGVQIDPRLQSQNNPHHGSVQNSPTQTYPHPVSAPANRDAYFSSPSHVQQQQPQSSQPQQQNGYYSQELTLRSGAGTNTTSSSSGGSNASMPYYPQNGYYFMSNNGMHATEQDQSYYKNMFIELGFGEPNPPVPQHAHQAPMAYSHHMQHANYGH</sequence>
<dbReference type="PROSITE" id="PS00463">
    <property type="entry name" value="ZN2_CY6_FUNGAL_1"/>
    <property type="match status" value="1"/>
</dbReference>
<dbReference type="GO" id="GO:0000981">
    <property type="term" value="F:DNA-binding transcription factor activity, RNA polymerase II-specific"/>
    <property type="evidence" value="ECO:0007669"/>
    <property type="project" value="InterPro"/>
</dbReference>
<dbReference type="PANTHER" id="PTHR31845">
    <property type="entry name" value="FINGER DOMAIN PROTEIN, PUTATIVE-RELATED"/>
    <property type="match status" value="1"/>
</dbReference>
<gene>
    <name evidence="9" type="ORF">Agabi119p4_3517</name>
</gene>
<evidence type="ECO:0000256" key="1">
    <source>
        <dbReference type="ARBA" id="ARBA00004123"/>
    </source>
</evidence>
<feature type="compositionally biased region" description="Polar residues" evidence="7">
    <location>
        <begin position="203"/>
        <end position="218"/>
    </location>
</feature>
<feature type="region of interest" description="Disordered" evidence="7">
    <location>
        <begin position="203"/>
        <end position="236"/>
    </location>
</feature>
<dbReference type="GO" id="GO:0000976">
    <property type="term" value="F:transcription cis-regulatory region binding"/>
    <property type="evidence" value="ECO:0007669"/>
    <property type="project" value="TreeGrafter"/>
</dbReference>
<dbReference type="Proteomes" id="UP000629468">
    <property type="component" value="Unassembled WGS sequence"/>
</dbReference>
<dbReference type="Pfam" id="PF00172">
    <property type="entry name" value="Zn_clus"/>
    <property type="match status" value="1"/>
</dbReference>
<dbReference type="InterPro" id="IPR007219">
    <property type="entry name" value="XnlR_reg_dom"/>
</dbReference>
<feature type="region of interest" description="Disordered" evidence="7">
    <location>
        <begin position="624"/>
        <end position="691"/>
    </location>
</feature>
<keyword evidence="2" id="KW-0479">Metal-binding</keyword>
<feature type="domain" description="Zn(2)-C6 fungal-type" evidence="8">
    <location>
        <begin position="18"/>
        <end position="51"/>
    </location>
</feature>
<evidence type="ECO:0000256" key="3">
    <source>
        <dbReference type="ARBA" id="ARBA00023015"/>
    </source>
</evidence>
<dbReference type="InterPro" id="IPR036864">
    <property type="entry name" value="Zn2-C6_fun-type_DNA-bd_sf"/>
</dbReference>
<feature type="compositionally biased region" description="Low complexity" evidence="7">
    <location>
        <begin position="148"/>
        <end position="162"/>
    </location>
</feature>
<feature type="compositionally biased region" description="Polar residues" evidence="7">
    <location>
        <begin position="637"/>
        <end position="656"/>
    </location>
</feature>
<protein>
    <submittedName>
        <fullName evidence="9">Transcriptional regulator family: Fungal Specific TF</fullName>
    </submittedName>
</protein>
<evidence type="ECO:0000256" key="4">
    <source>
        <dbReference type="ARBA" id="ARBA00023125"/>
    </source>
</evidence>
<evidence type="ECO:0000259" key="8">
    <source>
        <dbReference type="PROSITE" id="PS50048"/>
    </source>
</evidence>
<dbReference type="SUPFAM" id="SSF57701">
    <property type="entry name" value="Zn2/Cys6 DNA-binding domain"/>
    <property type="match status" value="1"/>
</dbReference>
<dbReference type="CDD" id="cd12148">
    <property type="entry name" value="fungal_TF_MHR"/>
    <property type="match status" value="1"/>
</dbReference>
<proteinExistence type="predicted"/>
<evidence type="ECO:0000256" key="5">
    <source>
        <dbReference type="ARBA" id="ARBA00023163"/>
    </source>
</evidence>
<dbReference type="InterPro" id="IPR051089">
    <property type="entry name" value="prtT"/>
</dbReference>
<dbReference type="Gene3D" id="4.10.240.10">
    <property type="entry name" value="Zn(2)-C6 fungal-type DNA-binding domain"/>
    <property type="match status" value="1"/>
</dbReference>
<evidence type="ECO:0000313" key="9">
    <source>
        <dbReference type="EMBL" id="KAF7777445.1"/>
    </source>
</evidence>
<comment type="subcellular location">
    <subcellularLocation>
        <location evidence="1">Nucleus</location>
    </subcellularLocation>
</comment>
<dbReference type="SMART" id="SM00066">
    <property type="entry name" value="GAL4"/>
    <property type="match status" value="1"/>
</dbReference>
<evidence type="ECO:0000256" key="2">
    <source>
        <dbReference type="ARBA" id="ARBA00022723"/>
    </source>
</evidence>
<dbReference type="EMBL" id="JABXXO010000005">
    <property type="protein sequence ID" value="KAF7777445.1"/>
    <property type="molecule type" value="Genomic_DNA"/>
</dbReference>
<dbReference type="GO" id="GO:0005634">
    <property type="term" value="C:nucleus"/>
    <property type="evidence" value="ECO:0007669"/>
    <property type="project" value="UniProtKB-SubCell"/>
</dbReference>
<dbReference type="PROSITE" id="PS50048">
    <property type="entry name" value="ZN2_CY6_FUNGAL_2"/>
    <property type="match status" value="1"/>
</dbReference>
<feature type="region of interest" description="Disordered" evidence="7">
    <location>
        <begin position="78"/>
        <end position="183"/>
    </location>
</feature>
<dbReference type="PANTHER" id="PTHR31845:SF19">
    <property type="entry name" value="TRANSCRIPTION FACTOR DOMAIN-CONTAINING PROTEIN"/>
    <property type="match status" value="1"/>
</dbReference>
<feature type="compositionally biased region" description="Pro residues" evidence="7">
    <location>
        <begin position="126"/>
        <end position="147"/>
    </location>
</feature>
<feature type="compositionally biased region" description="Low complexity" evidence="7">
    <location>
        <begin position="671"/>
        <end position="689"/>
    </location>
</feature>
<feature type="compositionally biased region" description="Pro residues" evidence="7">
    <location>
        <begin position="222"/>
        <end position="233"/>
    </location>
</feature>
<reference evidence="9 10" key="1">
    <citation type="journal article" name="Sci. Rep.">
        <title>Telomere-to-telomere assembled and centromere annotated genomes of the two main subspecies of the button mushroom Agaricus bisporus reveal especially polymorphic chromosome ends.</title>
        <authorList>
            <person name="Sonnenberg A.S.M."/>
            <person name="Sedaghat-Telgerd N."/>
            <person name="Lavrijssen B."/>
            <person name="Ohm R.A."/>
            <person name="Hendrickx P.M."/>
            <person name="Scholtmeijer K."/>
            <person name="Baars J.J.P."/>
            <person name="van Peer A."/>
        </authorList>
    </citation>
    <scope>NUCLEOTIDE SEQUENCE [LARGE SCALE GENOMIC DNA]</scope>
    <source>
        <strain evidence="9 10">H119_p4</strain>
    </source>
</reference>
<keyword evidence="6" id="KW-0539">Nucleus</keyword>
<name>A0A8H7KI68_AGABI</name>
<keyword evidence="4" id="KW-0238">DNA-binding</keyword>
<evidence type="ECO:0000256" key="7">
    <source>
        <dbReference type="SAM" id="MobiDB-lite"/>
    </source>
</evidence>